<gene>
    <name evidence="1" type="ORF">DFR24_3706</name>
</gene>
<reference evidence="1 2" key="1">
    <citation type="submission" date="2019-03" db="EMBL/GenBank/DDBJ databases">
        <title>Genomic Encyclopedia of Type Strains, Phase IV (KMG-IV): sequencing the most valuable type-strain genomes for metagenomic binning, comparative biology and taxonomic classification.</title>
        <authorList>
            <person name="Goeker M."/>
        </authorList>
    </citation>
    <scope>NUCLEOTIDE SEQUENCE [LARGE SCALE GENOMIC DNA]</scope>
    <source>
        <strain evidence="1 2">DSM 26377</strain>
    </source>
</reference>
<dbReference type="RefSeq" id="WP_133882856.1">
    <property type="nucleotide sequence ID" value="NZ_MWIN01000007.1"/>
</dbReference>
<dbReference type="OrthoDB" id="8522906at2"/>
<organism evidence="1 2">
    <name type="scientific">Panacagrimonas perspica</name>
    <dbReference type="NCBI Taxonomy" id="381431"/>
    <lineage>
        <taxon>Bacteria</taxon>
        <taxon>Pseudomonadati</taxon>
        <taxon>Pseudomonadota</taxon>
        <taxon>Gammaproteobacteria</taxon>
        <taxon>Nevskiales</taxon>
        <taxon>Nevskiaceae</taxon>
        <taxon>Panacagrimonas</taxon>
    </lineage>
</organism>
<evidence type="ECO:0000313" key="2">
    <source>
        <dbReference type="Proteomes" id="UP000295341"/>
    </source>
</evidence>
<dbReference type="Proteomes" id="UP000295341">
    <property type="component" value="Unassembled WGS sequence"/>
</dbReference>
<name>A0A4R7NZJ4_9GAMM</name>
<sequence>MKRLAAVVVVLLLALAGAGAWLWFSAEGSTAPDISDLTKHSGSALGPVSAKAIPQDDLPPAGTRSLFDHVLAQNDGLPFPFEKLVGVIQRQAPEGSQPLAVMIPLGRSLLKASADFHKPRVVFAADYHADNSDANLGLAPRGQLFLGFTEAANEIEVVSYNELAGRFEFQLVQNYCEGCVPRIVYARRAICQTCHQGGSPIFSVRPWQETNGQPEIANRIVAARGADPYLAVQPAQPLSSPERIDELTDVGNFINATQRSWLDGCGAEGVECRRLMLRLALRFLDDPAAFDPGQPDATRLRELQAQAWPAGGIPVPNNDLNNRDPLNEKLAWRDRIGQMFSKKTGAAAKNNEDLDAFEKLPKLPANLDPLTSRTPKQVLSAQDLDGVFGLAQFFTASDRRTLLAAGGFVWTATLDAVDRLPAEVFAAQPFSRVKTLQALMAPGVILDVRKDAKARVQPGYCCLATTEMSPPVAIGVPPLQISDGSVLHHFEQHCFACHRGNPAKRLNFMGGASEAEVLESIKATAAIRDALDWDRYRNTDKANKLMPPADSVQRAAVEAELAQNSKLLEQMREVVPGMFDF</sequence>
<proteinExistence type="predicted"/>
<comment type="caution">
    <text evidence="1">The sequence shown here is derived from an EMBL/GenBank/DDBJ whole genome shotgun (WGS) entry which is preliminary data.</text>
</comment>
<evidence type="ECO:0000313" key="1">
    <source>
        <dbReference type="EMBL" id="TDU26677.1"/>
    </source>
</evidence>
<accession>A0A4R7NZJ4</accession>
<dbReference type="AlphaFoldDB" id="A0A4R7NZJ4"/>
<keyword evidence="2" id="KW-1185">Reference proteome</keyword>
<protein>
    <submittedName>
        <fullName evidence="1">Uncharacterized protein</fullName>
    </submittedName>
</protein>
<dbReference type="EMBL" id="SOBT01000010">
    <property type="protein sequence ID" value="TDU26677.1"/>
    <property type="molecule type" value="Genomic_DNA"/>
</dbReference>